<dbReference type="AlphaFoldDB" id="A0A6A4JH88"/>
<evidence type="ECO:0000313" key="3">
    <source>
        <dbReference type="Proteomes" id="UP000466442"/>
    </source>
</evidence>
<protein>
    <submittedName>
        <fullName evidence="2">Uncharacterized protein</fullName>
    </submittedName>
</protein>
<gene>
    <name evidence="2" type="ORF">GE061_002213</name>
</gene>
<dbReference type="Gene3D" id="3.40.50.1240">
    <property type="entry name" value="Phosphoglycerate mutase-like"/>
    <property type="match status" value="1"/>
</dbReference>
<evidence type="ECO:0000313" key="2">
    <source>
        <dbReference type="EMBL" id="KAF6203878.1"/>
    </source>
</evidence>
<name>A0A6A4JH88_APOLU</name>
<dbReference type="OrthoDB" id="2118094at2759"/>
<accession>A0A6A4JH88</accession>
<sequence length="280" mass="31530">MASWSSARILLGLGVGAGCGLEYIKIRTSADAEPFCDGPNYLDSLRECPYLHWDWNWDRRAVLKKPKSGQIPEIDEKQNSAYSRHIYCVTTGLCFKREGSTLRGLQREGLYQVLNLTKTLVSTGLNFRNIYSSSLQEDWDTAQHLLEGLKNEYPYNPPTLIREDLLEDGPTVVPIPLTSSGLPNRSDLFIGQIKIEAGFRQLFYRLNKSDKEDVYDIIVAQPDVIKYFICRALQLPPEALSRFNLNWASITKFTIFGNGVVQASSIGDSGYQPPTLLANK</sequence>
<dbReference type="PANTHER" id="PTHR20935">
    <property type="entry name" value="PHOSPHOGLYCERATE MUTASE-RELATED"/>
    <property type="match status" value="1"/>
</dbReference>
<organism evidence="2 3">
    <name type="scientific">Apolygus lucorum</name>
    <name type="common">Small green plant bug</name>
    <name type="synonym">Lygocoris lucorum</name>
    <dbReference type="NCBI Taxonomy" id="248454"/>
    <lineage>
        <taxon>Eukaryota</taxon>
        <taxon>Metazoa</taxon>
        <taxon>Ecdysozoa</taxon>
        <taxon>Arthropoda</taxon>
        <taxon>Hexapoda</taxon>
        <taxon>Insecta</taxon>
        <taxon>Pterygota</taxon>
        <taxon>Neoptera</taxon>
        <taxon>Paraneoptera</taxon>
        <taxon>Hemiptera</taxon>
        <taxon>Heteroptera</taxon>
        <taxon>Panheteroptera</taxon>
        <taxon>Cimicomorpha</taxon>
        <taxon>Miridae</taxon>
        <taxon>Mirini</taxon>
        <taxon>Apolygus</taxon>
    </lineage>
</organism>
<dbReference type="GO" id="GO:0005739">
    <property type="term" value="C:mitochondrion"/>
    <property type="evidence" value="ECO:0007669"/>
    <property type="project" value="TreeGrafter"/>
</dbReference>
<dbReference type="GO" id="GO:0004722">
    <property type="term" value="F:protein serine/threonine phosphatase activity"/>
    <property type="evidence" value="ECO:0007669"/>
    <property type="project" value="TreeGrafter"/>
</dbReference>
<dbReference type="PANTHER" id="PTHR20935:SF0">
    <property type="entry name" value="SERINE_THREONINE-PROTEIN PHOSPHATASE PGAM5, MITOCHONDRIAL"/>
    <property type="match status" value="1"/>
</dbReference>
<comment type="caution">
    <text evidence="2">The sequence shown here is derived from an EMBL/GenBank/DDBJ whole genome shotgun (WGS) entry which is preliminary data.</text>
</comment>
<dbReference type="SUPFAM" id="SSF53254">
    <property type="entry name" value="Phosphoglycerate mutase-like"/>
    <property type="match status" value="1"/>
</dbReference>
<evidence type="ECO:0000256" key="1">
    <source>
        <dbReference type="ARBA" id="ARBA00006717"/>
    </source>
</evidence>
<reference evidence="2" key="1">
    <citation type="journal article" date="2021" name="Mol. Ecol. Resour.">
        <title>Apolygus lucorum genome provides insights into omnivorousness and mesophyll feeding.</title>
        <authorList>
            <person name="Liu Y."/>
            <person name="Liu H."/>
            <person name="Wang H."/>
            <person name="Huang T."/>
            <person name="Liu B."/>
            <person name="Yang B."/>
            <person name="Yin L."/>
            <person name="Li B."/>
            <person name="Zhang Y."/>
            <person name="Zhang S."/>
            <person name="Jiang F."/>
            <person name="Zhang X."/>
            <person name="Ren Y."/>
            <person name="Wang B."/>
            <person name="Wang S."/>
            <person name="Lu Y."/>
            <person name="Wu K."/>
            <person name="Fan W."/>
            <person name="Wang G."/>
        </authorList>
    </citation>
    <scope>NUCLEOTIDE SEQUENCE</scope>
    <source>
        <strain evidence="2">12Hb</strain>
    </source>
</reference>
<keyword evidence="3" id="KW-1185">Reference proteome</keyword>
<dbReference type="GO" id="GO:0090141">
    <property type="term" value="P:positive regulation of mitochondrial fission"/>
    <property type="evidence" value="ECO:0007669"/>
    <property type="project" value="TreeGrafter"/>
</dbReference>
<dbReference type="Proteomes" id="UP000466442">
    <property type="component" value="Unassembled WGS sequence"/>
</dbReference>
<dbReference type="InterPro" id="IPR051021">
    <property type="entry name" value="Mito_Ser/Thr_phosphatase"/>
</dbReference>
<comment type="similarity">
    <text evidence="1">Belongs to the phosphoglycerate mutase family. BPG-dependent PGAM subfamily.</text>
</comment>
<dbReference type="EMBL" id="WIXP02000010">
    <property type="protein sequence ID" value="KAF6203878.1"/>
    <property type="molecule type" value="Genomic_DNA"/>
</dbReference>
<proteinExistence type="inferred from homology"/>
<dbReference type="InterPro" id="IPR029033">
    <property type="entry name" value="His_PPase_superfam"/>
</dbReference>